<dbReference type="AlphaFoldDB" id="A0A5B8UIB9"/>
<dbReference type="KEGG" id="fgg:FSB75_10340"/>
<protein>
    <submittedName>
        <fullName evidence="2">ThuA domain-containing protein</fullName>
    </submittedName>
</protein>
<dbReference type="InterPro" id="IPR029062">
    <property type="entry name" value="Class_I_gatase-like"/>
</dbReference>
<evidence type="ECO:0000259" key="1">
    <source>
        <dbReference type="Pfam" id="PF06283"/>
    </source>
</evidence>
<reference evidence="2 3" key="1">
    <citation type="journal article" date="2015" name="Int. J. Syst. Evol. Microbiol.">
        <title>Flavisolibacter ginsenosidimutans sp. nov., with ginsenoside-converting activity isolated from soil used for cultivating ginseng.</title>
        <authorList>
            <person name="Zhao Y."/>
            <person name="Liu Q."/>
            <person name="Kang M.S."/>
            <person name="Jin F."/>
            <person name="Yu H."/>
            <person name="Im W.T."/>
        </authorList>
    </citation>
    <scope>NUCLEOTIDE SEQUENCE [LARGE SCALE GENOMIC DNA]</scope>
    <source>
        <strain evidence="2 3">Gsoil 636</strain>
    </source>
</reference>
<dbReference type="Gene3D" id="3.40.50.880">
    <property type="match status" value="1"/>
</dbReference>
<evidence type="ECO:0000313" key="2">
    <source>
        <dbReference type="EMBL" id="QEC56273.1"/>
    </source>
</evidence>
<dbReference type="InterPro" id="IPR029010">
    <property type="entry name" value="ThuA-like"/>
</dbReference>
<dbReference type="PANTHER" id="PTHR40469:SF2">
    <property type="entry name" value="GALACTOSE-BINDING DOMAIN-LIKE SUPERFAMILY PROTEIN"/>
    <property type="match status" value="1"/>
</dbReference>
<gene>
    <name evidence="2" type="ORF">FSB75_10340</name>
</gene>
<dbReference type="Proteomes" id="UP000321204">
    <property type="component" value="Chromosome"/>
</dbReference>
<dbReference type="OrthoDB" id="9816308at2"/>
<name>A0A5B8UIB9_9BACT</name>
<dbReference type="SUPFAM" id="SSF52317">
    <property type="entry name" value="Class I glutamine amidotransferase-like"/>
    <property type="match status" value="1"/>
</dbReference>
<dbReference type="RefSeq" id="WP_146786654.1">
    <property type="nucleotide sequence ID" value="NZ_BAABIO010000001.1"/>
</dbReference>
<sequence>MKPVFLLFFLFVSLLAVAQKPKLLVFSKTAGYHHASIAAGIVAIQKIGNEKGFAVDTTTNAALFTKKNLKQYAALIFLSPTGNVFDTMQKQALQNYIENGGGLVGIHSATDMEYGWPWWGKAIGAYFENHPKQQTAKLHIVDSVHAATRGLPTTWQRFDEWYNFKNINPDLHVLITLDETSYEGGKNGAFHPVAWWHKVGRGSVFYTALGHTDASYSEPLFLQHLAGGIAAALERDKNADRKKSLLSSK</sequence>
<keyword evidence="3" id="KW-1185">Reference proteome</keyword>
<dbReference type="EMBL" id="CP042433">
    <property type="protein sequence ID" value="QEC56273.1"/>
    <property type="molecule type" value="Genomic_DNA"/>
</dbReference>
<feature type="domain" description="ThuA-like" evidence="1">
    <location>
        <begin position="22"/>
        <end position="230"/>
    </location>
</feature>
<evidence type="ECO:0000313" key="3">
    <source>
        <dbReference type="Proteomes" id="UP000321204"/>
    </source>
</evidence>
<organism evidence="2 3">
    <name type="scientific">Flavisolibacter ginsenosidimutans</name>
    <dbReference type="NCBI Taxonomy" id="661481"/>
    <lineage>
        <taxon>Bacteria</taxon>
        <taxon>Pseudomonadati</taxon>
        <taxon>Bacteroidota</taxon>
        <taxon>Chitinophagia</taxon>
        <taxon>Chitinophagales</taxon>
        <taxon>Chitinophagaceae</taxon>
        <taxon>Flavisolibacter</taxon>
    </lineage>
</organism>
<proteinExistence type="predicted"/>
<dbReference type="Pfam" id="PF06283">
    <property type="entry name" value="ThuA"/>
    <property type="match status" value="1"/>
</dbReference>
<accession>A0A5B8UIB9</accession>
<dbReference type="PANTHER" id="PTHR40469">
    <property type="entry name" value="SECRETED GLYCOSYL HYDROLASE"/>
    <property type="match status" value="1"/>
</dbReference>